<reference evidence="1 2" key="1">
    <citation type="submission" date="2024-04" db="EMBL/GenBank/DDBJ databases">
        <title>Phyllosticta paracitricarpa is synonymous to the EU quarantine fungus P. citricarpa based on phylogenomic analyses.</title>
        <authorList>
            <consortium name="Lawrence Berkeley National Laboratory"/>
            <person name="Van Ingen-Buijs V.A."/>
            <person name="Van Westerhoven A.C."/>
            <person name="Haridas S."/>
            <person name="Skiadas P."/>
            <person name="Martin F."/>
            <person name="Groenewald J.Z."/>
            <person name="Crous P.W."/>
            <person name="Seidl M.F."/>
        </authorList>
    </citation>
    <scope>NUCLEOTIDE SEQUENCE [LARGE SCALE GENOMIC DNA]</scope>
    <source>
        <strain evidence="1 2">CBS 123374</strain>
    </source>
</reference>
<sequence length="200" mass="23172">MSSRPPSRAYLIHRRYDDHNDRPALSFWIDGQRPSLPPLFSFQVYITYDVSTAQDSDLLELARQLFHNLIGHMDIGGKRLDLHFMRPGTSVVDCMERHRLLAENEPDNLADVVVPLYLSADYPSFHSFIIVVSSPEWQQNGVVCALFDCRDIDPQFPTRELSLSVSEARQLCADIHAALEWREEYEEMFQRAQDLGMTEW</sequence>
<evidence type="ECO:0000313" key="1">
    <source>
        <dbReference type="EMBL" id="KAK8229397.1"/>
    </source>
</evidence>
<dbReference type="Proteomes" id="UP001492380">
    <property type="component" value="Unassembled WGS sequence"/>
</dbReference>
<dbReference type="EMBL" id="JBBWRZ010000009">
    <property type="protein sequence ID" value="KAK8229397.1"/>
    <property type="molecule type" value="Genomic_DNA"/>
</dbReference>
<organism evidence="1 2">
    <name type="scientific">Phyllosticta capitalensis</name>
    <dbReference type="NCBI Taxonomy" id="121624"/>
    <lineage>
        <taxon>Eukaryota</taxon>
        <taxon>Fungi</taxon>
        <taxon>Dikarya</taxon>
        <taxon>Ascomycota</taxon>
        <taxon>Pezizomycotina</taxon>
        <taxon>Dothideomycetes</taxon>
        <taxon>Dothideomycetes incertae sedis</taxon>
        <taxon>Botryosphaeriales</taxon>
        <taxon>Phyllostictaceae</taxon>
        <taxon>Phyllosticta</taxon>
    </lineage>
</organism>
<proteinExistence type="predicted"/>
<comment type="caution">
    <text evidence="1">The sequence shown here is derived from an EMBL/GenBank/DDBJ whole genome shotgun (WGS) entry which is preliminary data.</text>
</comment>
<evidence type="ECO:0000313" key="2">
    <source>
        <dbReference type="Proteomes" id="UP001492380"/>
    </source>
</evidence>
<keyword evidence="2" id="KW-1185">Reference proteome</keyword>
<protein>
    <submittedName>
        <fullName evidence="1">Uncharacterized protein</fullName>
    </submittedName>
</protein>
<name>A0ABR1YIA5_9PEZI</name>
<gene>
    <name evidence="1" type="ORF">HDK90DRAFT_468849</name>
</gene>
<accession>A0ABR1YIA5</accession>